<feature type="compositionally biased region" description="Low complexity" evidence="1">
    <location>
        <begin position="60"/>
        <end position="72"/>
    </location>
</feature>
<evidence type="ECO:0000313" key="3">
    <source>
        <dbReference type="RefSeq" id="XP_052114405.1"/>
    </source>
</evidence>
<dbReference type="Proteomes" id="UP000515211">
    <property type="component" value="Chromosome 3"/>
</dbReference>
<proteinExistence type="predicted"/>
<organism evidence="2 3">
    <name type="scientific">Arachis duranensis</name>
    <name type="common">Wild peanut</name>
    <dbReference type="NCBI Taxonomy" id="130453"/>
    <lineage>
        <taxon>Eukaryota</taxon>
        <taxon>Viridiplantae</taxon>
        <taxon>Streptophyta</taxon>
        <taxon>Embryophyta</taxon>
        <taxon>Tracheophyta</taxon>
        <taxon>Spermatophyta</taxon>
        <taxon>Magnoliopsida</taxon>
        <taxon>eudicotyledons</taxon>
        <taxon>Gunneridae</taxon>
        <taxon>Pentapetalae</taxon>
        <taxon>rosids</taxon>
        <taxon>fabids</taxon>
        <taxon>Fabales</taxon>
        <taxon>Fabaceae</taxon>
        <taxon>Papilionoideae</taxon>
        <taxon>50 kb inversion clade</taxon>
        <taxon>dalbergioids sensu lato</taxon>
        <taxon>Dalbergieae</taxon>
        <taxon>Pterocarpus clade</taxon>
        <taxon>Arachis</taxon>
    </lineage>
</organism>
<feature type="region of interest" description="Disordered" evidence="1">
    <location>
        <begin position="148"/>
        <end position="167"/>
    </location>
</feature>
<protein>
    <submittedName>
        <fullName evidence="3">Uncharacterized protein LOC127745581</fullName>
    </submittedName>
</protein>
<evidence type="ECO:0000256" key="1">
    <source>
        <dbReference type="SAM" id="MobiDB-lite"/>
    </source>
</evidence>
<accession>A0A9C6TD77</accession>
<reference evidence="3" key="2">
    <citation type="submission" date="2025-08" db="UniProtKB">
        <authorList>
            <consortium name="RefSeq"/>
        </authorList>
    </citation>
    <scope>IDENTIFICATION</scope>
    <source>
        <tissue evidence="3">Whole plant</tissue>
    </source>
</reference>
<dbReference type="RefSeq" id="XP_052114405.1">
    <property type="nucleotide sequence ID" value="XM_052258445.1"/>
</dbReference>
<reference evidence="2" key="1">
    <citation type="journal article" date="2016" name="Nat. Genet.">
        <title>The genome sequences of Arachis duranensis and Arachis ipaensis, the diploid ancestors of cultivated peanut.</title>
        <authorList>
            <person name="Bertioli D.J."/>
            <person name="Cannon S.B."/>
            <person name="Froenicke L."/>
            <person name="Huang G."/>
            <person name="Farmer A.D."/>
            <person name="Cannon E.K."/>
            <person name="Liu X."/>
            <person name="Gao D."/>
            <person name="Clevenger J."/>
            <person name="Dash S."/>
            <person name="Ren L."/>
            <person name="Moretzsohn M.C."/>
            <person name="Shirasawa K."/>
            <person name="Huang W."/>
            <person name="Vidigal B."/>
            <person name="Abernathy B."/>
            <person name="Chu Y."/>
            <person name="Niederhuth C.E."/>
            <person name="Umale P."/>
            <person name="Araujo A.C."/>
            <person name="Kozik A."/>
            <person name="Kim K.D."/>
            <person name="Burow M.D."/>
            <person name="Varshney R.K."/>
            <person name="Wang X."/>
            <person name="Zhang X."/>
            <person name="Barkley N."/>
            <person name="Guimaraes P.M."/>
            <person name="Isobe S."/>
            <person name="Guo B."/>
            <person name="Liao B."/>
            <person name="Stalker H.T."/>
            <person name="Schmitz R.J."/>
            <person name="Scheffler B.E."/>
            <person name="Leal-Bertioli S.C."/>
            <person name="Xun X."/>
            <person name="Jackson S.A."/>
            <person name="Michelmore R."/>
            <person name="Ozias-Akins P."/>
        </authorList>
    </citation>
    <scope>NUCLEOTIDE SEQUENCE [LARGE SCALE GENOMIC DNA]</scope>
    <source>
        <strain evidence="2">cv. V14167</strain>
    </source>
</reference>
<feature type="compositionally biased region" description="Acidic residues" evidence="1">
    <location>
        <begin position="94"/>
        <end position="105"/>
    </location>
</feature>
<dbReference type="GeneID" id="127745581"/>
<keyword evidence="2" id="KW-1185">Reference proteome</keyword>
<dbReference type="AlphaFoldDB" id="A0A9C6TD77"/>
<evidence type="ECO:0000313" key="2">
    <source>
        <dbReference type="Proteomes" id="UP000515211"/>
    </source>
</evidence>
<name>A0A9C6TD77_ARADU</name>
<gene>
    <name evidence="3" type="primary">LOC127745581</name>
</gene>
<feature type="region of interest" description="Disordered" evidence="1">
    <location>
        <begin position="29"/>
        <end position="132"/>
    </location>
</feature>
<sequence length="191" mass="20708">MKVNQQLKFNVPFPSLITRFAALFGVERRPTDRTSVYNSKQPFLPYGDFEGPPQKKWKTSKPTSAATESSAPPSAPAPFDGHDPGPPPPNTIEPEAEEPAPEEPTAEAGQVAQTPEHRAEEPIDEMADEPADHMIEEPVVVAELIAETASEPAGHTVEQPRAETTTQPSSAIIIYQRYHHPPPSHGGVSHG</sequence>
<dbReference type="KEGG" id="adu:127745581"/>